<accession>A0ABX2PIA7</accession>
<sequence length="247" mass="28457">MQYVFVITYGRSGSTVLMRLLNMIDGWCIRGENMGALNLMALVSARLRSAQAESSANSGRVTHPWYGIGDVNPSAVGSALSSLFEHEFLRPDEDTRVTGFKEIRFTPDHVSDQDYTDIIHFMAEEFPNSRFIFNTRSWREVARSGWWRFRVDLGNVRKCIEAADARFKDSSRELGTRAFCIDYADYKDNPEGFRPLLSWLGEELSPSQLSAVLETKLKHLAFKEDERGRLLRLRRAFYWRIVDRIVG</sequence>
<name>A0ABX2PIA7_9RHOB</name>
<dbReference type="Pfam" id="PF13469">
    <property type="entry name" value="Sulfotransfer_3"/>
    <property type="match status" value="1"/>
</dbReference>
<gene>
    <name evidence="1" type="ORF">HJ526_17315</name>
</gene>
<organism evidence="1 2">
    <name type="scientific">Donghicola mangrovi</name>
    <dbReference type="NCBI Taxonomy" id="2729614"/>
    <lineage>
        <taxon>Bacteria</taxon>
        <taxon>Pseudomonadati</taxon>
        <taxon>Pseudomonadota</taxon>
        <taxon>Alphaproteobacteria</taxon>
        <taxon>Rhodobacterales</taxon>
        <taxon>Roseobacteraceae</taxon>
        <taxon>Donghicola</taxon>
    </lineage>
</organism>
<dbReference type="InterPro" id="IPR027417">
    <property type="entry name" value="P-loop_NTPase"/>
</dbReference>
<reference evidence="1 2" key="1">
    <citation type="submission" date="2020-04" db="EMBL/GenBank/DDBJ databases">
        <title>Donghicola sp., a member of the Rhodobacteraceae family isolated from mangrove forest in Thailand.</title>
        <authorList>
            <person name="Charoenyingcharoen P."/>
            <person name="Yukphan P."/>
        </authorList>
    </citation>
    <scope>NUCLEOTIDE SEQUENCE [LARGE SCALE GENOMIC DNA]</scope>
    <source>
        <strain evidence="1 2">C2-DW-16</strain>
    </source>
</reference>
<comment type="caution">
    <text evidence="1">The sequence shown here is derived from an EMBL/GenBank/DDBJ whole genome shotgun (WGS) entry which is preliminary data.</text>
</comment>
<protein>
    <submittedName>
        <fullName evidence="1">Sulfotransferase</fullName>
    </submittedName>
</protein>
<dbReference type="Gene3D" id="3.40.50.300">
    <property type="entry name" value="P-loop containing nucleotide triphosphate hydrolases"/>
    <property type="match status" value="1"/>
</dbReference>
<dbReference type="Proteomes" id="UP000523601">
    <property type="component" value="Unassembled WGS sequence"/>
</dbReference>
<proteinExistence type="predicted"/>
<evidence type="ECO:0000313" key="2">
    <source>
        <dbReference type="Proteomes" id="UP000523601"/>
    </source>
</evidence>
<evidence type="ECO:0000313" key="1">
    <source>
        <dbReference type="EMBL" id="NVO29184.1"/>
    </source>
</evidence>
<dbReference type="EMBL" id="JABCJD010000011">
    <property type="protein sequence ID" value="NVO29184.1"/>
    <property type="molecule type" value="Genomic_DNA"/>
</dbReference>
<dbReference type="SUPFAM" id="SSF52540">
    <property type="entry name" value="P-loop containing nucleoside triphosphate hydrolases"/>
    <property type="match status" value="1"/>
</dbReference>
<dbReference type="RefSeq" id="WP_176855874.1">
    <property type="nucleotide sequence ID" value="NZ_JABCJD010000011.1"/>
</dbReference>
<keyword evidence="2" id="KW-1185">Reference proteome</keyword>